<keyword evidence="1" id="KW-0472">Membrane</keyword>
<feature type="domain" description="PDZ" evidence="2">
    <location>
        <begin position="315"/>
        <end position="354"/>
    </location>
</feature>
<proteinExistence type="predicted"/>
<dbReference type="SUPFAM" id="SSF50156">
    <property type="entry name" value="PDZ domain-like"/>
    <property type="match status" value="1"/>
</dbReference>
<dbReference type="InterPro" id="IPR036034">
    <property type="entry name" value="PDZ_sf"/>
</dbReference>
<gene>
    <name evidence="3" type="ORF">I8J30_29330</name>
</gene>
<dbReference type="Pfam" id="PF17820">
    <property type="entry name" value="PDZ_6"/>
    <property type="match status" value="1"/>
</dbReference>
<dbReference type="EMBL" id="JAGKSP010000023">
    <property type="protein sequence ID" value="MBP3966794.1"/>
    <property type="molecule type" value="Genomic_DNA"/>
</dbReference>
<name>A0ABS5CLQ8_9BACL</name>
<accession>A0ABS5CLQ8</accession>
<evidence type="ECO:0000259" key="2">
    <source>
        <dbReference type="Pfam" id="PF17820"/>
    </source>
</evidence>
<dbReference type="InterPro" id="IPR041489">
    <property type="entry name" value="PDZ_6"/>
</dbReference>
<feature type="transmembrane region" description="Helical" evidence="1">
    <location>
        <begin position="256"/>
        <end position="273"/>
    </location>
</feature>
<reference evidence="3 4" key="1">
    <citation type="submission" date="2021-04" db="EMBL/GenBank/DDBJ databases">
        <title>Paenibacillus sp. DLE-14 whole genome sequence.</title>
        <authorList>
            <person name="Ham Y.J."/>
        </authorList>
    </citation>
    <scope>NUCLEOTIDE SEQUENCE [LARGE SCALE GENOMIC DNA]</scope>
    <source>
        <strain evidence="3 4">DLE-14</strain>
    </source>
</reference>
<organism evidence="3 4">
    <name type="scientific">Paenibacillus lignilyticus</name>
    <dbReference type="NCBI Taxonomy" id="1172615"/>
    <lineage>
        <taxon>Bacteria</taxon>
        <taxon>Bacillati</taxon>
        <taxon>Bacillota</taxon>
        <taxon>Bacilli</taxon>
        <taxon>Bacillales</taxon>
        <taxon>Paenibacillaceae</taxon>
        <taxon>Paenibacillus</taxon>
    </lineage>
</organism>
<feature type="transmembrane region" description="Helical" evidence="1">
    <location>
        <begin position="103"/>
        <end position="120"/>
    </location>
</feature>
<sequence length="433" mass="46612">MELLRQAGSAAIGLLLSPFYYVAVLLIMLQYMRQTRMERKMFHVRLQAWPIQLGRTIIAGLLVGVLISCISLFLGVSVTADAVFWMWGTAAVLVMIRVRYLCFAYSAGLLGVLQWALGWTELGDRSDWIGSAAGSLAGLDIPGLLVLVALMHVAEALLVRWQGARFASPLFLEGKRGKLVGGQALQGYWPVPILLLVPAVSGGSGDVALPWTLLLGDSSQWSSGFTMIAFPMVIGFSELTRSLLPAAKARNSSRGLLFYGIVTGIAAVAASFWSPLTLAAALCALLLHEALVAVSYFKEAASAPLYVHNDQGLRVLAVIPGTPAESMGILVGEIIHKVNGIRVKTKEELYGALHVNSAFCKLEVLNHEGQIKFAQRARYAGEHHQLGVVLAPDDKADYYAAAAPASLLDLLWRKRTAKSRQRAAASSSTSATL</sequence>
<evidence type="ECO:0000313" key="4">
    <source>
        <dbReference type="Proteomes" id="UP000673394"/>
    </source>
</evidence>
<feature type="transmembrane region" description="Helical" evidence="1">
    <location>
        <begin position="53"/>
        <end position="76"/>
    </location>
</feature>
<keyword evidence="4" id="KW-1185">Reference proteome</keyword>
<dbReference type="Proteomes" id="UP000673394">
    <property type="component" value="Unassembled WGS sequence"/>
</dbReference>
<feature type="transmembrane region" description="Helical" evidence="1">
    <location>
        <begin position="82"/>
        <end position="98"/>
    </location>
</feature>
<keyword evidence="1" id="KW-0812">Transmembrane</keyword>
<feature type="transmembrane region" description="Helical" evidence="1">
    <location>
        <begin position="12"/>
        <end position="32"/>
    </location>
</feature>
<keyword evidence="1" id="KW-1133">Transmembrane helix</keyword>
<comment type="caution">
    <text evidence="3">The sequence shown here is derived from an EMBL/GenBank/DDBJ whole genome shotgun (WGS) entry which is preliminary data.</text>
</comment>
<evidence type="ECO:0000313" key="3">
    <source>
        <dbReference type="EMBL" id="MBP3966794.1"/>
    </source>
</evidence>
<dbReference type="Gene3D" id="2.30.42.10">
    <property type="match status" value="1"/>
</dbReference>
<protein>
    <submittedName>
        <fullName evidence="3">PDZ domain-containing protein</fullName>
    </submittedName>
</protein>
<evidence type="ECO:0000256" key="1">
    <source>
        <dbReference type="SAM" id="Phobius"/>
    </source>
</evidence>
<feature type="transmembrane region" description="Helical" evidence="1">
    <location>
        <begin position="132"/>
        <end position="158"/>
    </location>
</feature>